<proteinExistence type="inferred from homology"/>
<evidence type="ECO:0000256" key="1">
    <source>
        <dbReference type="ARBA" id="ARBA00004370"/>
    </source>
</evidence>
<feature type="region of interest" description="Disordered" evidence="5">
    <location>
        <begin position="441"/>
        <end position="473"/>
    </location>
</feature>
<keyword evidence="9" id="KW-1185">Reference proteome</keyword>
<dbReference type="GO" id="GO:0002020">
    <property type="term" value="F:protease binding"/>
    <property type="evidence" value="ECO:0007669"/>
    <property type="project" value="TreeGrafter"/>
</dbReference>
<protein>
    <submittedName>
        <fullName evidence="8">Conserved surface-anchored protein Band 7 family</fullName>
    </submittedName>
</protein>
<feature type="transmembrane region" description="Helical" evidence="6">
    <location>
        <begin position="12"/>
        <end position="33"/>
    </location>
</feature>
<gene>
    <name evidence="8" type="ORF">BOCO_0066</name>
</gene>
<dbReference type="SUPFAM" id="SSF117892">
    <property type="entry name" value="Band 7/SPFH domain"/>
    <property type="match status" value="1"/>
</dbReference>
<evidence type="ECO:0000256" key="2">
    <source>
        <dbReference type="ARBA" id="ARBA00007161"/>
    </source>
</evidence>
<evidence type="ECO:0000256" key="6">
    <source>
        <dbReference type="SAM" id="Phobius"/>
    </source>
</evidence>
<comment type="subcellular location">
    <subcellularLocation>
        <location evidence="1">Membrane</location>
    </subcellularLocation>
</comment>
<comment type="caution">
    <text evidence="8">The sequence shown here is derived from an EMBL/GenBank/DDBJ whole genome shotgun (WGS) entry which is preliminary data.</text>
</comment>
<feature type="coiled-coil region" evidence="4">
    <location>
        <begin position="260"/>
        <end position="287"/>
    </location>
</feature>
<evidence type="ECO:0000313" key="8">
    <source>
        <dbReference type="EMBL" id="OZG50880.1"/>
    </source>
</evidence>
<name>A0A261EVH3_9BIFI</name>
<evidence type="ECO:0000256" key="5">
    <source>
        <dbReference type="SAM" id="MobiDB-lite"/>
    </source>
</evidence>
<keyword evidence="3 6" id="KW-0472">Membrane</keyword>
<dbReference type="GO" id="GO:0072659">
    <property type="term" value="P:protein localization to plasma membrane"/>
    <property type="evidence" value="ECO:0007669"/>
    <property type="project" value="TreeGrafter"/>
</dbReference>
<accession>A0A261EVH3</accession>
<dbReference type="PANTHER" id="PTHR13806:SF46">
    <property type="entry name" value="FLOTILLIN-1-RELATED"/>
    <property type="match status" value="1"/>
</dbReference>
<dbReference type="EMBL" id="MWWS01000002">
    <property type="protein sequence ID" value="OZG50880.1"/>
    <property type="molecule type" value="Genomic_DNA"/>
</dbReference>
<dbReference type="GO" id="GO:0005886">
    <property type="term" value="C:plasma membrane"/>
    <property type="evidence" value="ECO:0007669"/>
    <property type="project" value="TreeGrafter"/>
</dbReference>
<dbReference type="Pfam" id="PF01145">
    <property type="entry name" value="Band_7"/>
    <property type="match status" value="1"/>
</dbReference>
<dbReference type="PANTHER" id="PTHR13806">
    <property type="entry name" value="FLOTILLIN-RELATED"/>
    <property type="match status" value="1"/>
</dbReference>
<dbReference type="AlphaFoldDB" id="A0A261EVH3"/>
<dbReference type="CDD" id="cd03399">
    <property type="entry name" value="SPFH_flotillin"/>
    <property type="match status" value="1"/>
</dbReference>
<comment type="similarity">
    <text evidence="2">Belongs to the band 7/mec-2 family. Flotillin subfamily.</text>
</comment>
<keyword evidence="6" id="KW-0812">Transmembrane</keyword>
<dbReference type="Gene3D" id="3.30.479.30">
    <property type="entry name" value="Band 7 domain"/>
    <property type="match status" value="1"/>
</dbReference>
<evidence type="ECO:0000256" key="4">
    <source>
        <dbReference type="SAM" id="Coils"/>
    </source>
</evidence>
<dbReference type="InterPro" id="IPR027705">
    <property type="entry name" value="Flotillin_fam"/>
</dbReference>
<keyword evidence="6" id="KW-1133">Transmembrane helix</keyword>
<dbReference type="SMART" id="SM00244">
    <property type="entry name" value="PHB"/>
    <property type="match status" value="1"/>
</dbReference>
<evidence type="ECO:0000259" key="7">
    <source>
        <dbReference type="SMART" id="SM00244"/>
    </source>
</evidence>
<dbReference type="InterPro" id="IPR001107">
    <property type="entry name" value="Band_7"/>
</dbReference>
<evidence type="ECO:0000256" key="3">
    <source>
        <dbReference type="ARBA" id="ARBA00023136"/>
    </source>
</evidence>
<keyword evidence="4" id="KW-0175">Coiled coil</keyword>
<feature type="domain" description="Band 7" evidence="7">
    <location>
        <begin position="28"/>
        <end position="199"/>
    </location>
</feature>
<sequence length="473" mass="51157">MEITSLDSYMPFIIGLAVFILVIVFICMSYHVASTDEALVVTGPWKKRFVTGKSVFIIPFICKIDRLPLGIVTTDLKNEKPIPTSDAILIDASATANFRIGVSPDSDDTRLLEIAAQNYLNQSKNTMLSDVQQVLLGKMREVIGKTELKTLMSKRDEFRDSVFESARGDMEALGLELVTFNVRDFTDSQHVIESMGASMAAEIQKEASLARIEAQQSVAERQNQLDLKQAELKTTADNAKAQADMVYEITKATKTKELNIAEQDAEIAATEKQAIVAQRQAEVKEAELNATVKKQADADRYAIEQKAQADLYASQQAAEATKASGNAEAEVTKVKGESEADVIKAKGLAQAEAIGASGKAYNAMENPLIVLQNYIDKLPDMIREAASPLSQVDSITMYGEGNSSKLVGDVTGSVSQLTKGIESATGINLAQVLSSAVAGSAAGAAMNHHDSQSREDPPQQRKATSKKNNTQDK</sequence>
<dbReference type="InterPro" id="IPR036013">
    <property type="entry name" value="Band_7/SPFH_dom_sf"/>
</dbReference>
<dbReference type="Proteomes" id="UP000216004">
    <property type="component" value="Unassembled WGS sequence"/>
</dbReference>
<reference evidence="8 9" key="1">
    <citation type="journal article" date="2017" name="BMC Genomics">
        <title>Comparative genomic and phylogenomic analyses of the Bifidobacteriaceae family.</title>
        <authorList>
            <person name="Lugli G.A."/>
            <person name="Milani C."/>
            <person name="Turroni F."/>
            <person name="Duranti S."/>
            <person name="Mancabelli L."/>
            <person name="Mangifesta M."/>
            <person name="Ferrario C."/>
            <person name="Modesto M."/>
            <person name="Mattarelli P."/>
            <person name="Jiri K."/>
            <person name="van Sinderen D."/>
            <person name="Ventura M."/>
        </authorList>
    </citation>
    <scope>NUCLEOTIDE SEQUENCE [LARGE SCALE GENOMIC DNA]</scope>
    <source>
        <strain evidence="8 9">DSM 22924</strain>
    </source>
</reference>
<dbReference type="OrthoDB" id="9786220at2"/>
<feature type="compositionally biased region" description="Basic and acidic residues" evidence="5">
    <location>
        <begin position="447"/>
        <end position="459"/>
    </location>
</feature>
<evidence type="ECO:0000313" key="9">
    <source>
        <dbReference type="Proteomes" id="UP000216004"/>
    </source>
</evidence>
<dbReference type="RefSeq" id="WP_094722128.1">
    <property type="nucleotide sequence ID" value="NZ_MWWS01000002.1"/>
</dbReference>
<organism evidence="8 9">
    <name type="scientific">Bombiscardovia coagulans</name>
    <dbReference type="NCBI Taxonomy" id="686666"/>
    <lineage>
        <taxon>Bacteria</taxon>
        <taxon>Bacillati</taxon>
        <taxon>Actinomycetota</taxon>
        <taxon>Actinomycetes</taxon>
        <taxon>Bifidobacteriales</taxon>
        <taxon>Bifidobacteriaceae</taxon>
        <taxon>Bombiscardovia</taxon>
    </lineage>
</organism>